<accession>A0A7S4Q220</accession>
<evidence type="ECO:0000313" key="2">
    <source>
        <dbReference type="EMBL" id="CAE4569934.1"/>
    </source>
</evidence>
<reference evidence="2" key="1">
    <citation type="submission" date="2021-01" db="EMBL/GenBank/DDBJ databases">
        <authorList>
            <person name="Corre E."/>
            <person name="Pelletier E."/>
            <person name="Niang G."/>
            <person name="Scheremetjew M."/>
            <person name="Finn R."/>
            <person name="Kale V."/>
            <person name="Holt S."/>
            <person name="Cochrane G."/>
            <person name="Meng A."/>
            <person name="Brown T."/>
            <person name="Cohen L."/>
        </authorList>
    </citation>
    <scope>NUCLEOTIDE SEQUENCE</scope>
    <source>
        <strain evidence="2">CCMP3105</strain>
    </source>
</reference>
<sequence>MPLPDLSLQLASGDGSRRGEPAARRQRLNTQGDHREPRGQRGRIRDRSGASSGRERAEFQLRGKDLRTLAKALARTMQRVRILEGAVLLSVVLPTTHELTKKLLEARKSYGDACAAKGRRHELGPPHPYLWQEFLTFTAEHQTVPEPAKSVLKAALTAAKQFEVEDFSNQCSELVVEKMFSANDKRLLIHVETPELNLAVKTALRALGGKLLVGKAPPGALERLVQDLIEK</sequence>
<protein>
    <submittedName>
        <fullName evidence="2">Uncharacterized protein</fullName>
    </submittedName>
</protein>
<dbReference type="AlphaFoldDB" id="A0A7S4Q220"/>
<organism evidence="2">
    <name type="scientific">Alexandrium monilatum</name>
    <dbReference type="NCBI Taxonomy" id="311494"/>
    <lineage>
        <taxon>Eukaryota</taxon>
        <taxon>Sar</taxon>
        <taxon>Alveolata</taxon>
        <taxon>Dinophyceae</taxon>
        <taxon>Gonyaulacales</taxon>
        <taxon>Pyrocystaceae</taxon>
        <taxon>Alexandrium</taxon>
    </lineage>
</organism>
<evidence type="ECO:0000256" key="1">
    <source>
        <dbReference type="SAM" id="MobiDB-lite"/>
    </source>
</evidence>
<dbReference type="EMBL" id="HBNR01014719">
    <property type="protein sequence ID" value="CAE4569934.1"/>
    <property type="molecule type" value="Transcribed_RNA"/>
</dbReference>
<gene>
    <name evidence="2" type="ORF">AMON00008_LOCUS9553</name>
</gene>
<name>A0A7S4Q220_9DINO</name>
<feature type="compositionally biased region" description="Basic and acidic residues" evidence="1">
    <location>
        <begin position="32"/>
        <end position="58"/>
    </location>
</feature>
<feature type="region of interest" description="Disordered" evidence="1">
    <location>
        <begin position="1"/>
        <end position="58"/>
    </location>
</feature>
<proteinExistence type="predicted"/>